<dbReference type="STRING" id="582851.GCA_900162665_00913"/>
<feature type="signal peptide" evidence="2">
    <location>
        <begin position="1"/>
        <end position="18"/>
    </location>
</feature>
<sequence>MKKITHLLLAITLLMVLAACGSEEDNANKLVIYSPNSEDIINTIIPMFEQETGIEVELVSAGTGELLKRIETEAGNPNGDIMFGGSKAQMLGNGDLFEKYTSKNDDNMLEGHQNVGGFLTPYGADGSVILVNTDLIGDIEINGYEDLLNPELKGKIAAADPASSSSAFAQLTNMLLAMGGDYTSEEGWNYVEELVKNLDGKVASGSGNVHKGVADGEYTVGLTYEDPALSYVRDGAPVEVIYPEEGTVFLDAGVEIIKDAQHLDNAKAFVDFIASEKAQTAFGQELTIRSLGKDVEIADFKKPLEEINVIEEDEEYVEENRNEIIDMYKDVFTSAQE</sequence>
<dbReference type="Pfam" id="PF13531">
    <property type="entry name" value="SBP_bac_11"/>
    <property type="match status" value="1"/>
</dbReference>
<name>A0A511ZHX3_9BACI</name>
<dbReference type="PANTHER" id="PTHR30006:SF2">
    <property type="entry name" value="ABC TRANSPORTER SUBSTRATE-BINDING PROTEIN"/>
    <property type="match status" value="1"/>
</dbReference>
<protein>
    <submittedName>
        <fullName evidence="3">Iron(III)-binding protein</fullName>
    </submittedName>
</protein>
<dbReference type="RefSeq" id="WP_147210052.1">
    <property type="nucleotide sequence ID" value="NZ_BJYM01000006.1"/>
</dbReference>
<evidence type="ECO:0000313" key="4">
    <source>
        <dbReference type="Proteomes" id="UP000321558"/>
    </source>
</evidence>
<comment type="caution">
    <text evidence="3">The sequence shown here is derived from an EMBL/GenBank/DDBJ whole genome shotgun (WGS) entry which is preliminary data.</text>
</comment>
<dbReference type="PIRSF" id="PIRSF002825">
    <property type="entry name" value="CfbpA"/>
    <property type="match status" value="1"/>
</dbReference>
<dbReference type="PANTHER" id="PTHR30006">
    <property type="entry name" value="THIAMINE-BINDING PERIPLASMIC PROTEIN-RELATED"/>
    <property type="match status" value="1"/>
</dbReference>
<dbReference type="OrthoDB" id="9791045at2"/>
<accession>A0A511ZHX3</accession>
<dbReference type="InterPro" id="IPR026045">
    <property type="entry name" value="Ferric-bd"/>
</dbReference>
<feature type="chain" id="PRO_5038983812" evidence="2">
    <location>
        <begin position="19"/>
        <end position="337"/>
    </location>
</feature>
<organism evidence="3 4">
    <name type="scientific">Oceanobacillus sojae</name>
    <dbReference type="NCBI Taxonomy" id="582851"/>
    <lineage>
        <taxon>Bacteria</taxon>
        <taxon>Bacillati</taxon>
        <taxon>Bacillota</taxon>
        <taxon>Bacilli</taxon>
        <taxon>Bacillales</taxon>
        <taxon>Bacillaceae</taxon>
        <taxon>Oceanobacillus</taxon>
    </lineage>
</organism>
<dbReference type="Gene3D" id="3.40.190.10">
    <property type="entry name" value="Periplasmic binding protein-like II"/>
    <property type="match status" value="2"/>
</dbReference>
<dbReference type="EMBL" id="BJYM01000006">
    <property type="protein sequence ID" value="GEN87037.1"/>
    <property type="molecule type" value="Genomic_DNA"/>
</dbReference>
<proteinExistence type="predicted"/>
<keyword evidence="1 2" id="KW-0732">Signal</keyword>
<dbReference type="GO" id="GO:0030976">
    <property type="term" value="F:thiamine pyrophosphate binding"/>
    <property type="evidence" value="ECO:0007669"/>
    <property type="project" value="TreeGrafter"/>
</dbReference>
<evidence type="ECO:0000256" key="1">
    <source>
        <dbReference type="ARBA" id="ARBA00022729"/>
    </source>
</evidence>
<dbReference type="GO" id="GO:0030288">
    <property type="term" value="C:outer membrane-bounded periplasmic space"/>
    <property type="evidence" value="ECO:0007669"/>
    <property type="project" value="TreeGrafter"/>
</dbReference>
<gene>
    <name evidence="3" type="ORF">OSO01_17760</name>
</gene>
<dbReference type="Proteomes" id="UP000321558">
    <property type="component" value="Unassembled WGS sequence"/>
</dbReference>
<keyword evidence="4" id="KW-1185">Reference proteome</keyword>
<dbReference type="GO" id="GO:0015888">
    <property type="term" value="P:thiamine transport"/>
    <property type="evidence" value="ECO:0007669"/>
    <property type="project" value="TreeGrafter"/>
</dbReference>
<dbReference type="GO" id="GO:0030975">
    <property type="term" value="F:thiamine binding"/>
    <property type="evidence" value="ECO:0007669"/>
    <property type="project" value="TreeGrafter"/>
</dbReference>
<dbReference type="AlphaFoldDB" id="A0A511ZHX3"/>
<reference evidence="3 4" key="1">
    <citation type="submission" date="2019-07" db="EMBL/GenBank/DDBJ databases">
        <title>Whole genome shotgun sequence of Oceanobacillus sojae NBRC 105379.</title>
        <authorList>
            <person name="Hosoyama A."/>
            <person name="Uohara A."/>
            <person name="Ohji S."/>
            <person name="Ichikawa N."/>
        </authorList>
    </citation>
    <scope>NUCLEOTIDE SEQUENCE [LARGE SCALE GENOMIC DNA]</scope>
    <source>
        <strain evidence="3 4">NBRC 105379</strain>
    </source>
</reference>
<dbReference type="PROSITE" id="PS51257">
    <property type="entry name" value="PROKAR_LIPOPROTEIN"/>
    <property type="match status" value="1"/>
</dbReference>
<evidence type="ECO:0000313" key="3">
    <source>
        <dbReference type="EMBL" id="GEN87037.1"/>
    </source>
</evidence>
<dbReference type="SUPFAM" id="SSF53850">
    <property type="entry name" value="Periplasmic binding protein-like II"/>
    <property type="match status" value="1"/>
</dbReference>
<evidence type="ECO:0000256" key="2">
    <source>
        <dbReference type="SAM" id="SignalP"/>
    </source>
</evidence>